<sequence length="766" mass="81366">MANPLDTDVGSELFSSYEAELKLVHADLSQKLEQIPELAGEPRKAAIHQAERALEEADELLDQMRLEKQNIPTSTRGKANQRFRNWESDTDSARRKLTTLSSDRSALFGSRYTDEPAGSSDIHMEQRQQLLSGTDRLDRSTQRLKSSQALANETEAIGASTLADLHRQRETIQHTHDRLVQSEGYVDRSVKTLRGMARSDGFQAQELLVEVHKWENRLGRSRISLISKSDIRYVGTLHEINSDDSTVSLENVRSYGTEGRRGRPEEELAPSDQVYEYIVFRGSDVKDLRIEDHPGIKENKPPPAMPDDPAVIGARPRGAAQPPAQAPTGPSGYPQNPYPPNNFYGGPPPGQWGRGGGPGPVPGPPFGNMPYPPPPGWFPPGQGFPGQAFPPGGPGGPGPWGNQPFPPGPGGPGGPQGPEGNVQRGPPPAAGQEAKPAPIGPGSDRSKPATPASQTAPPTEPKSLAQAARQQPTSAPTPPVDSKPSVEQVAAAAISPSAQAPLSQSSNVLKNAPTAPKANRITPVVPLSGSASKPFQPSFADEKTSQASIKATVTTQPTSVEDATNAARAAVAVAMAQLGNSGGNAMDNLTKKVNEMRVNAGRGGSSGPSGGRGRGRGGRPAAKVDVPDADFDFAQANAKFNKESVVKEAIAGSPLTETPTSGPIPEVAEPIDTGAVPVAYNKSRSFFDNISSESKERLENGGQKPGGREWRGEEQRKNMETFGQGSVDGGHRNYRGRGRGRGTRGGRGYNRGGRGGNRQTYQTTTD</sequence>
<evidence type="ECO:0008006" key="18">
    <source>
        <dbReference type="Google" id="ProtNLM"/>
    </source>
</evidence>
<feature type="compositionally biased region" description="Polar residues" evidence="12">
    <location>
        <begin position="545"/>
        <end position="561"/>
    </location>
</feature>
<dbReference type="EMBL" id="KL648638">
    <property type="protein sequence ID" value="KEY66915.1"/>
    <property type="molecule type" value="Genomic_DNA"/>
</dbReference>
<dbReference type="Gene3D" id="2.30.30.100">
    <property type="match status" value="1"/>
</dbReference>
<keyword evidence="17" id="KW-1185">Reference proteome</keyword>
<dbReference type="FunFam" id="1.20.5.110:FF:000002">
    <property type="entry name" value="Vesicle transport through interaction with t-SNAREsB"/>
    <property type="match status" value="1"/>
</dbReference>
<organism evidence="16 17">
    <name type="scientific">Stachybotrys chartarum (strain CBS 109288 / IBT 7711)</name>
    <name type="common">Toxic black mold</name>
    <name type="synonym">Stilbospora chartarum</name>
    <dbReference type="NCBI Taxonomy" id="1280523"/>
    <lineage>
        <taxon>Eukaryota</taxon>
        <taxon>Fungi</taxon>
        <taxon>Dikarya</taxon>
        <taxon>Ascomycota</taxon>
        <taxon>Pezizomycotina</taxon>
        <taxon>Sordariomycetes</taxon>
        <taxon>Hypocreomycetidae</taxon>
        <taxon>Hypocreales</taxon>
        <taxon>Stachybotryaceae</taxon>
        <taxon>Stachybotrys</taxon>
    </lineage>
</organism>
<dbReference type="GO" id="GO:0016192">
    <property type="term" value="P:vesicle-mediated transport"/>
    <property type="evidence" value="ECO:0007669"/>
    <property type="project" value="InterPro"/>
</dbReference>
<dbReference type="AlphaFoldDB" id="A0A084ANN6"/>
<dbReference type="GO" id="GO:0000932">
    <property type="term" value="C:P-body"/>
    <property type="evidence" value="ECO:0007669"/>
    <property type="project" value="TreeGrafter"/>
</dbReference>
<feature type="region of interest" description="Disordered" evidence="12">
    <location>
        <begin position="688"/>
        <end position="766"/>
    </location>
</feature>
<dbReference type="SMART" id="SM01271">
    <property type="entry name" value="LSM14"/>
    <property type="match status" value="1"/>
</dbReference>
<keyword evidence="4" id="KW-0812">Transmembrane</keyword>
<dbReference type="InterPro" id="IPR025609">
    <property type="entry name" value="Lsm14-like_N"/>
</dbReference>
<dbReference type="SUPFAM" id="SSF50182">
    <property type="entry name" value="Sm-like ribonucleoproteins"/>
    <property type="match status" value="1"/>
</dbReference>
<dbReference type="PROSITE" id="PS51513">
    <property type="entry name" value="FFD"/>
    <property type="match status" value="1"/>
</dbReference>
<feature type="short sequence motif" description="FFD box" evidence="9">
    <location>
        <begin position="678"/>
        <end position="694"/>
    </location>
</feature>
<feature type="compositionally biased region" description="Gly residues" evidence="12">
    <location>
        <begin position="745"/>
        <end position="756"/>
    </location>
</feature>
<dbReference type="SUPFAM" id="SSF47661">
    <property type="entry name" value="t-snare proteins"/>
    <property type="match status" value="1"/>
</dbReference>
<evidence type="ECO:0000256" key="12">
    <source>
        <dbReference type="SAM" id="MobiDB-lite"/>
    </source>
</evidence>
<evidence type="ECO:0000256" key="9">
    <source>
        <dbReference type="PROSITE-ProRule" id="PRU00846"/>
    </source>
</evidence>
<dbReference type="InterPro" id="IPR025762">
    <property type="entry name" value="DFDF"/>
</dbReference>
<evidence type="ECO:0000256" key="6">
    <source>
        <dbReference type="ARBA" id="ARBA00022989"/>
    </source>
</evidence>
<reference evidence="16 17" key="1">
    <citation type="journal article" date="2014" name="BMC Genomics">
        <title>Comparative genome sequencing reveals chemotype-specific gene clusters in the toxigenic black mold Stachybotrys.</title>
        <authorList>
            <person name="Semeiks J."/>
            <person name="Borek D."/>
            <person name="Otwinowski Z."/>
            <person name="Grishin N.V."/>
        </authorList>
    </citation>
    <scope>NUCLEOTIDE SEQUENCE [LARGE SCALE GENOMIC DNA]</scope>
    <source>
        <strain evidence="17">CBS 109288 / IBT 7711</strain>
    </source>
</reference>
<evidence type="ECO:0000256" key="11">
    <source>
        <dbReference type="SAM" id="Coils"/>
    </source>
</evidence>
<dbReference type="PANTHER" id="PTHR13586">
    <property type="entry name" value="SCD6 PROTEIN-RELATED"/>
    <property type="match status" value="1"/>
</dbReference>
<feature type="region of interest" description="Disordered" evidence="12">
    <location>
        <begin position="293"/>
        <end position="561"/>
    </location>
</feature>
<dbReference type="PROSITE" id="PS51512">
    <property type="entry name" value="DFDF"/>
    <property type="match status" value="1"/>
</dbReference>
<dbReference type="InterPro" id="IPR025761">
    <property type="entry name" value="FFD_box"/>
</dbReference>
<dbReference type="GO" id="GO:0034063">
    <property type="term" value="P:stress granule assembly"/>
    <property type="evidence" value="ECO:0007669"/>
    <property type="project" value="TreeGrafter"/>
</dbReference>
<dbReference type="CDD" id="cd01736">
    <property type="entry name" value="LSm14_N"/>
    <property type="match status" value="1"/>
</dbReference>
<evidence type="ECO:0000313" key="17">
    <source>
        <dbReference type="Proteomes" id="UP000028045"/>
    </source>
</evidence>
<feature type="coiled-coil region" evidence="11">
    <location>
        <begin position="43"/>
        <end position="70"/>
    </location>
</feature>
<accession>A0A084ANN6</accession>
<dbReference type="HOGENOM" id="CLU_019221_4_0_1"/>
<dbReference type="InterPro" id="IPR038407">
    <property type="entry name" value="v-SNARE_N_sf"/>
</dbReference>
<feature type="compositionally biased region" description="Gly residues" evidence="12">
    <location>
        <begin position="601"/>
        <end position="612"/>
    </location>
</feature>
<feature type="compositionally biased region" description="Low complexity" evidence="12">
    <location>
        <begin position="448"/>
        <end position="457"/>
    </location>
</feature>
<keyword evidence="5" id="KW-0653">Protein transport</keyword>
<evidence type="ECO:0000256" key="10">
    <source>
        <dbReference type="PROSITE-ProRule" id="PRU00869"/>
    </source>
</evidence>
<evidence type="ECO:0000259" key="13">
    <source>
        <dbReference type="PROSITE" id="PS51512"/>
    </source>
</evidence>
<dbReference type="PROSITE" id="PS51536">
    <property type="entry name" value="TFG"/>
    <property type="match status" value="1"/>
</dbReference>
<feature type="compositionally biased region" description="Basic residues" evidence="12">
    <location>
        <begin position="732"/>
        <end position="744"/>
    </location>
</feature>
<dbReference type="InterPro" id="IPR007705">
    <property type="entry name" value="Vesicle_trsprt_v-SNARE_N"/>
</dbReference>
<proteinExistence type="inferred from homology"/>
<dbReference type="PANTHER" id="PTHR13586:SF0">
    <property type="entry name" value="TRAILER HITCH, ISOFORM H"/>
    <property type="match status" value="1"/>
</dbReference>
<dbReference type="GO" id="GO:0003729">
    <property type="term" value="F:mRNA binding"/>
    <property type="evidence" value="ECO:0007669"/>
    <property type="project" value="TreeGrafter"/>
</dbReference>
<evidence type="ECO:0000256" key="4">
    <source>
        <dbReference type="ARBA" id="ARBA00022692"/>
    </source>
</evidence>
<keyword evidence="3" id="KW-0813">Transport</keyword>
<dbReference type="InterPro" id="IPR010989">
    <property type="entry name" value="SNARE"/>
</dbReference>
<feature type="domain" description="FFD box profile" evidence="14">
    <location>
        <begin position="678"/>
        <end position="694"/>
    </location>
</feature>
<comment type="similarity">
    <text evidence="2">Belongs to the VTI1 family.</text>
</comment>
<feature type="domain" description="DFDF" evidence="13">
    <location>
        <begin position="619"/>
        <end position="655"/>
    </location>
</feature>
<evidence type="ECO:0000256" key="5">
    <source>
        <dbReference type="ARBA" id="ARBA00022927"/>
    </source>
</evidence>
<dbReference type="Pfam" id="PF12352">
    <property type="entry name" value="V-SNARE_C"/>
    <property type="match status" value="1"/>
</dbReference>
<dbReference type="SUPFAM" id="SSF58038">
    <property type="entry name" value="SNARE fusion complex"/>
    <property type="match status" value="1"/>
</dbReference>
<dbReference type="OrthoDB" id="21539at2759"/>
<feature type="compositionally biased region" description="Pro residues" evidence="12">
    <location>
        <begin position="336"/>
        <end position="350"/>
    </location>
</feature>
<feature type="compositionally biased region" description="Low complexity" evidence="12">
    <location>
        <begin position="313"/>
        <end position="335"/>
    </location>
</feature>
<keyword evidence="7 11" id="KW-0175">Coiled coil</keyword>
<evidence type="ECO:0000259" key="14">
    <source>
        <dbReference type="PROSITE" id="PS51513"/>
    </source>
</evidence>
<dbReference type="InterPro" id="IPR025768">
    <property type="entry name" value="TFG_box"/>
</dbReference>
<dbReference type="CDD" id="cd15862">
    <property type="entry name" value="SNARE_Vti1"/>
    <property type="match status" value="1"/>
</dbReference>
<comment type="subcellular location">
    <subcellularLocation>
        <location evidence="1">Membrane</location>
        <topology evidence="1">Single-pass type IV membrane protein</topology>
    </subcellularLocation>
</comment>
<feature type="compositionally biased region" description="Low complexity" evidence="12">
    <location>
        <begin position="757"/>
        <end position="766"/>
    </location>
</feature>
<dbReference type="InterPro" id="IPR010920">
    <property type="entry name" value="LSM_dom_sf"/>
</dbReference>
<evidence type="ECO:0000256" key="8">
    <source>
        <dbReference type="ARBA" id="ARBA00023136"/>
    </source>
</evidence>
<feature type="region of interest" description="Disordered" evidence="12">
    <location>
        <begin position="598"/>
        <end position="626"/>
    </location>
</feature>
<protein>
    <recommendedName>
        <fullName evidence="18">t-SNARE coiled-coil homology domain-containing protein</fullName>
    </recommendedName>
</protein>
<dbReference type="Gene3D" id="1.20.5.110">
    <property type="match status" value="1"/>
</dbReference>
<feature type="compositionally biased region" description="Low complexity" evidence="12">
    <location>
        <begin position="490"/>
        <end position="506"/>
    </location>
</feature>
<dbReference type="GO" id="GO:0033962">
    <property type="term" value="P:P-body assembly"/>
    <property type="evidence" value="ECO:0007669"/>
    <property type="project" value="TreeGrafter"/>
</dbReference>
<dbReference type="Pfam" id="PF12701">
    <property type="entry name" value="LSM14"/>
    <property type="match status" value="1"/>
</dbReference>
<keyword evidence="6" id="KW-1133">Transmembrane helix</keyword>
<evidence type="ECO:0000259" key="15">
    <source>
        <dbReference type="PROSITE" id="PS51536"/>
    </source>
</evidence>
<evidence type="ECO:0000256" key="1">
    <source>
        <dbReference type="ARBA" id="ARBA00004211"/>
    </source>
</evidence>
<gene>
    <name evidence="16" type="ORF">S7711_06865</name>
</gene>
<dbReference type="Pfam" id="PF05008">
    <property type="entry name" value="V-SNARE"/>
    <property type="match status" value="1"/>
</dbReference>
<dbReference type="InterPro" id="IPR019050">
    <property type="entry name" value="FDF_dom"/>
</dbReference>
<evidence type="ECO:0000256" key="3">
    <source>
        <dbReference type="ARBA" id="ARBA00022448"/>
    </source>
</evidence>
<evidence type="ECO:0000256" key="7">
    <source>
        <dbReference type="ARBA" id="ARBA00023054"/>
    </source>
</evidence>
<dbReference type="Proteomes" id="UP000028045">
    <property type="component" value="Unassembled WGS sequence"/>
</dbReference>
<dbReference type="Pfam" id="PF09532">
    <property type="entry name" value="FDF"/>
    <property type="match status" value="1"/>
</dbReference>
<dbReference type="GO" id="GO:0006886">
    <property type="term" value="P:intracellular protein transport"/>
    <property type="evidence" value="ECO:0007669"/>
    <property type="project" value="InterPro"/>
</dbReference>
<dbReference type="InterPro" id="IPR000727">
    <property type="entry name" value="T_SNARE_dom"/>
</dbReference>
<evidence type="ECO:0000256" key="2">
    <source>
        <dbReference type="ARBA" id="ARBA00006108"/>
    </source>
</evidence>
<feature type="domain" description="TFG box profile" evidence="15">
    <location>
        <begin position="706"/>
        <end position="726"/>
    </location>
</feature>
<dbReference type="GO" id="GO:0016020">
    <property type="term" value="C:membrane"/>
    <property type="evidence" value="ECO:0007669"/>
    <property type="project" value="UniProtKB-SubCell"/>
</dbReference>
<feature type="compositionally biased region" description="Pro residues" evidence="12">
    <location>
        <begin position="359"/>
        <end position="378"/>
    </location>
</feature>
<dbReference type="SMART" id="SM00397">
    <property type="entry name" value="t_SNARE"/>
    <property type="match status" value="1"/>
</dbReference>
<feature type="short sequence motif" description="TFG box" evidence="10">
    <location>
        <begin position="706"/>
        <end position="726"/>
    </location>
</feature>
<name>A0A084ANN6_STACB</name>
<dbReference type="SMART" id="SM01199">
    <property type="entry name" value="FDF"/>
    <property type="match status" value="1"/>
</dbReference>
<feature type="compositionally biased region" description="Basic and acidic residues" evidence="12">
    <location>
        <begin position="706"/>
        <end position="719"/>
    </location>
</feature>
<feature type="compositionally biased region" description="Low complexity" evidence="12">
    <location>
        <begin position="379"/>
        <end position="390"/>
    </location>
</feature>
<keyword evidence="8" id="KW-0472">Membrane</keyword>
<dbReference type="Gene3D" id="1.20.58.400">
    <property type="entry name" value="t-snare proteins"/>
    <property type="match status" value="1"/>
</dbReference>
<evidence type="ECO:0000313" key="16">
    <source>
        <dbReference type="EMBL" id="KEY66915.1"/>
    </source>
</evidence>